<name>A0ABZ1JUF3_9ACTN</name>
<evidence type="ECO:0000313" key="3">
    <source>
        <dbReference type="Proteomes" id="UP001432166"/>
    </source>
</evidence>
<dbReference type="Pfam" id="PF13302">
    <property type="entry name" value="Acetyltransf_3"/>
    <property type="match status" value="1"/>
</dbReference>
<dbReference type="SUPFAM" id="SSF55729">
    <property type="entry name" value="Acyl-CoA N-acyltransferases (Nat)"/>
    <property type="match status" value="2"/>
</dbReference>
<organism evidence="2 3">
    <name type="scientific">Streptomyces tauricus</name>
    <dbReference type="NCBI Taxonomy" id="68274"/>
    <lineage>
        <taxon>Bacteria</taxon>
        <taxon>Bacillati</taxon>
        <taxon>Actinomycetota</taxon>
        <taxon>Actinomycetes</taxon>
        <taxon>Kitasatosporales</taxon>
        <taxon>Streptomycetaceae</taxon>
        <taxon>Streptomyces</taxon>
        <taxon>Streptomyces aurantiacus group</taxon>
    </lineage>
</organism>
<reference evidence="2" key="1">
    <citation type="submission" date="2022-10" db="EMBL/GenBank/DDBJ databases">
        <title>The complete genomes of actinobacterial strains from the NBC collection.</title>
        <authorList>
            <person name="Joergensen T.S."/>
            <person name="Alvarez Arevalo M."/>
            <person name="Sterndorff E.B."/>
            <person name="Faurdal D."/>
            <person name="Vuksanovic O."/>
            <person name="Mourched A.-S."/>
            <person name="Charusanti P."/>
            <person name="Shaw S."/>
            <person name="Blin K."/>
            <person name="Weber T."/>
        </authorList>
    </citation>
    <scope>NUCLEOTIDE SEQUENCE</scope>
    <source>
        <strain evidence="2">NBC_00189</strain>
    </source>
</reference>
<dbReference type="EMBL" id="CP108133">
    <property type="protein sequence ID" value="WTP55307.1"/>
    <property type="molecule type" value="Genomic_DNA"/>
</dbReference>
<protein>
    <submittedName>
        <fullName evidence="2">GNAT family N-acetyltransferase</fullName>
    </submittedName>
</protein>
<feature type="domain" description="N-acetyltransferase" evidence="1">
    <location>
        <begin position="11"/>
        <end position="157"/>
    </location>
</feature>
<dbReference type="InterPro" id="IPR051531">
    <property type="entry name" value="N-acetyltransferase"/>
</dbReference>
<sequence>MEPIRREDSDELFEAVVSQDSVMRWLATGRADSRSAARAMCDDHVAHWSRHGYGDFAVRDAATRAFLGRVGLRNRPRYGVDIGFAVHPRTQGRGIAAEAGAACLDLAFRRLSLPAVFAFVLPGNMASTAVLRRLGAQEDGTVRSSGLQCLRYRFDPATTGATVTARATATATAPAGPAGTEHLLAEHLLTDGGDDGRTDLRLIHAQSPASPGDRAALHDGLPNPFGVDGLGLVWADKQHTLTAVSGGRPVASAGWLLRDMAFDGSRRRTAGLGGVLVHPVHRGQGIARTLISVAVEHARAAGAETMMLLCRPELVPLYTQLGWTRLAVPVTFQQPDGVRTSPLTTMVLDLAGLPLPTVSVDLRGLPF</sequence>
<dbReference type="InterPro" id="IPR016181">
    <property type="entry name" value="Acyl_CoA_acyltransferase"/>
</dbReference>
<dbReference type="CDD" id="cd04301">
    <property type="entry name" value="NAT_SF"/>
    <property type="match status" value="1"/>
</dbReference>
<dbReference type="PANTHER" id="PTHR43792:SF1">
    <property type="entry name" value="N-ACETYLTRANSFERASE DOMAIN-CONTAINING PROTEIN"/>
    <property type="match status" value="1"/>
</dbReference>
<dbReference type="InterPro" id="IPR000182">
    <property type="entry name" value="GNAT_dom"/>
</dbReference>
<proteinExistence type="predicted"/>
<dbReference type="Proteomes" id="UP001432166">
    <property type="component" value="Chromosome"/>
</dbReference>
<dbReference type="Gene3D" id="3.40.630.30">
    <property type="match status" value="2"/>
</dbReference>
<gene>
    <name evidence="2" type="ORF">OG288_41940</name>
</gene>
<dbReference type="PANTHER" id="PTHR43792">
    <property type="entry name" value="GNAT FAMILY, PUTATIVE (AFU_ORTHOLOGUE AFUA_3G00765)-RELATED-RELATED"/>
    <property type="match status" value="1"/>
</dbReference>
<dbReference type="RefSeq" id="WP_328940218.1">
    <property type="nucleotide sequence ID" value="NZ_CP108133.1"/>
</dbReference>
<accession>A0ABZ1JUF3</accession>
<dbReference type="Pfam" id="PF13527">
    <property type="entry name" value="Acetyltransf_9"/>
    <property type="match status" value="1"/>
</dbReference>
<evidence type="ECO:0000313" key="2">
    <source>
        <dbReference type="EMBL" id="WTP55307.1"/>
    </source>
</evidence>
<evidence type="ECO:0000259" key="1">
    <source>
        <dbReference type="PROSITE" id="PS51186"/>
    </source>
</evidence>
<feature type="domain" description="N-acetyltransferase" evidence="1">
    <location>
        <begin position="204"/>
        <end position="351"/>
    </location>
</feature>
<dbReference type="PROSITE" id="PS51186">
    <property type="entry name" value="GNAT"/>
    <property type="match status" value="2"/>
</dbReference>
<keyword evidence="3" id="KW-1185">Reference proteome</keyword>